<comment type="caution">
    <text evidence="1">The sequence shown here is derived from an EMBL/GenBank/DDBJ whole genome shotgun (WGS) entry which is preliminary data.</text>
</comment>
<protein>
    <recommendedName>
        <fullName evidence="3">Reverse transcriptase domain-containing protein</fullName>
    </recommendedName>
</protein>
<organism evidence="1 2">
    <name type="scientific">Tanacetum coccineum</name>
    <dbReference type="NCBI Taxonomy" id="301880"/>
    <lineage>
        <taxon>Eukaryota</taxon>
        <taxon>Viridiplantae</taxon>
        <taxon>Streptophyta</taxon>
        <taxon>Embryophyta</taxon>
        <taxon>Tracheophyta</taxon>
        <taxon>Spermatophyta</taxon>
        <taxon>Magnoliopsida</taxon>
        <taxon>eudicotyledons</taxon>
        <taxon>Gunneridae</taxon>
        <taxon>Pentapetalae</taxon>
        <taxon>asterids</taxon>
        <taxon>campanulids</taxon>
        <taxon>Asterales</taxon>
        <taxon>Asteraceae</taxon>
        <taxon>Asteroideae</taxon>
        <taxon>Anthemideae</taxon>
        <taxon>Anthemidinae</taxon>
        <taxon>Tanacetum</taxon>
    </lineage>
</organism>
<dbReference type="EMBL" id="BQNB010017923">
    <property type="protein sequence ID" value="GJT68706.1"/>
    <property type="molecule type" value="Genomic_DNA"/>
</dbReference>
<keyword evidence="2" id="KW-1185">Reference proteome</keyword>
<evidence type="ECO:0008006" key="3">
    <source>
        <dbReference type="Google" id="ProtNLM"/>
    </source>
</evidence>
<sequence length="215" mass="25251">MLADELYEFSDGTLKIVRDELHHRILDFHLGYNKGMYRRKWTAIDTRRSELMVKLIDKQMRERQIIRNLERLVHESVESESFKSSAQHSVNDFFVINIPEEDVEPKQIILDPDDQPIWESAKTVAPTPNSAIIQLDVDDNFVINSTHLNMIRESKFDGYLRANPHDHIHEFLTICDMFKYGRTQSEAVKHLIFPFSLCDEAKTRFNKLNEESITS</sequence>
<accession>A0ABQ5FZB5</accession>
<gene>
    <name evidence="1" type="ORF">Tco_1020186</name>
</gene>
<name>A0ABQ5FZB5_9ASTR</name>
<reference evidence="1" key="1">
    <citation type="journal article" date="2022" name="Int. J. Mol. Sci.">
        <title>Draft Genome of Tanacetum Coccineum: Genomic Comparison of Closely Related Tanacetum-Family Plants.</title>
        <authorList>
            <person name="Yamashiro T."/>
            <person name="Shiraishi A."/>
            <person name="Nakayama K."/>
            <person name="Satake H."/>
        </authorList>
    </citation>
    <scope>NUCLEOTIDE SEQUENCE</scope>
</reference>
<dbReference type="Proteomes" id="UP001151760">
    <property type="component" value="Unassembled WGS sequence"/>
</dbReference>
<proteinExistence type="predicted"/>
<evidence type="ECO:0000313" key="2">
    <source>
        <dbReference type="Proteomes" id="UP001151760"/>
    </source>
</evidence>
<reference evidence="1" key="2">
    <citation type="submission" date="2022-01" db="EMBL/GenBank/DDBJ databases">
        <authorList>
            <person name="Yamashiro T."/>
            <person name="Shiraishi A."/>
            <person name="Satake H."/>
            <person name="Nakayama K."/>
        </authorList>
    </citation>
    <scope>NUCLEOTIDE SEQUENCE</scope>
</reference>
<evidence type="ECO:0000313" key="1">
    <source>
        <dbReference type="EMBL" id="GJT68706.1"/>
    </source>
</evidence>